<proteinExistence type="inferred from homology"/>
<dbReference type="PANTHER" id="PTHR42812:SF12">
    <property type="entry name" value="BETA-XYLOSIDASE-RELATED"/>
    <property type="match status" value="1"/>
</dbReference>
<evidence type="ECO:0000259" key="5">
    <source>
        <dbReference type="Pfam" id="PF17851"/>
    </source>
</evidence>
<evidence type="ECO:0000256" key="2">
    <source>
        <dbReference type="ARBA" id="ARBA00022801"/>
    </source>
</evidence>
<dbReference type="InterPro" id="IPR041542">
    <property type="entry name" value="GH43_C2"/>
</dbReference>
<accession>A0ABY8C2D7</accession>
<dbReference type="CDD" id="cd18617">
    <property type="entry name" value="GH43_XynB-like"/>
    <property type="match status" value="1"/>
</dbReference>
<organism evidence="6 7">
    <name type="scientific">Microbacterium horticulturae</name>
    <dbReference type="NCBI Taxonomy" id="3028316"/>
    <lineage>
        <taxon>Bacteria</taxon>
        <taxon>Bacillati</taxon>
        <taxon>Actinomycetota</taxon>
        <taxon>Actinomycetes</taxon>
        <taxon>Micrococcales</taxon>
        <taxon>Microbacteriaceae</taxon>
        <taxon>Microbacterium</taxon>
    </lineage>
</organism>
<dbReference type="RefSeq" id="WP_275278714.1">
    <property type="nucleotide sequence ID" value="NZ_CP119108.1"/>
</dbReference>
<evidence type="ECO:0000256" key="4">
    <source>
        <dbReference type="RuleBase" id="RU361187"/>
    </source>
</evidence>
<dbReference type="Proteomes" id="UP001214553">
    <property type="component" value="Chromosome"/>
</dbReference>
<comment type="similarity">
    <text evidence="1 4">Belongs to the glycosyl hydrolase 43 family.</text>
</comment>
<dbReference type="EMBL" id="CP119108">
    <property type="protein sequence ID" value="WEG09390.1"/>
    <property type="molecule type" value="Genomic_DNA"/>
</dbReference>
<keyword evidence="3 4" id="KW-0326">Glycosidase</keyword>
<dbReference type="InterPro" id="IPR051795">
    <property type="entry name" value="Glycosyl_Hydrlase_43"/>
</dbReference>
<dbReference type="PANTHER" id="PTHR42812">
    <property type="entry name" value="BETA-XYLOSIDASE"/>
    <property type="match status" value="1"/>
</dbReference>
<evidence type="ECO:0000256" key="3">
    <source>
        <dbReference type="ARBA" id="ARBA00023295"/>
    </source>
</evidence>
<dbReference type="Pfam" id="PF17851">
    <property type="entry name" value="GH43_C2"/>
    <property type="match status" value="1"/>
</dbReference>
<dbReference type="Gene3D" id="2.115.10.20">
    <property type="entry name" value="Glycosyl hydrolase domain, family 43"/>
    <property type="match status" value="1"/>
</dbReference>
<name>A0ABY8C2D7_9MICO</name>
<protein>
    <submittedName>
        <fullName evidence="6">Family 43 glycosylhydrolase</fullName>
    </submittedName>
</protein>
<dbReference type="InterPro" id="IPR006710">
    <property type="entry name" value="Glyco_hydro_43"/>
</dbReference>
<evidence type="ECO:0000313" key="6">
    <source>
        <dbReference type="EMBL" id="WEG09390.1"/>
    </source>
</evidence>
<feature type="domain" description="Beta-xylosidase C-terminal Concanavalin A-like" evidence="5">
    <location>
        <begin position="363"/>
        <end position="467"/>
    </location>
</feature>
<gene>
    <name evidence="6" type="ORF">PU630_02140</name>
</gene>
<keyword evidence="2 4" id="KW-0378">Hydrolase</keyword>
<evidence type="ECO:0000256" key="1">
    <source>
        <dbReference type="ARBA" id="ARBA00009865"/>
    </source>
</evidence>
<sequence>MGLRDAATTPIIPGFFPDPSVCRAGDTLYLANSSFEYSPGVPLWRSGDLVTWREAGHALDGDPAFTAGDAAAGGGVYAPTLRHHDGRFWMITTNVSGAPGQLVTSAPEIEGPWEPARVITGIPGIDPDLAWDDDGTCLISYSSNTPEVPGIGQVPVDLEQGVVIGPPRSIMPGTGLAYPEGPHVFRRGAWWYLLFAEGGTERGHCVSVARGPAASGPFELCPANPILTRRSTTFPVQNTGHSDVVELADGTWAMVYLGVRPRGATPLFHVNGRETFLAGVDWVDDWPVVVTDRYEIPAAPTAFVDRFETLHPRWISPGAAPADIATVGDGVTLRAVETPGGAPALLGVRARDPYWRFAAVTEARDGAALRVRMDERHWYELRLTGGRPVVHARIGSVSQEFAADMPLVAHGAIELRVRADAATTGGPDDLVFEVADADGIHPLVRLDGRYLSTEVAGGFVGRVIGLRTEGGPVRFTEARYAPEVPS</sequence>
<dbReference type="Gene3D" id="2.60.120.200">
    <property type="match status" value="1"/>
</dbReference>
<dbReference type="SUPFAM" id="SSF75005">
    <property type="entry name" value="Arabinanase/levansucrase/invertase"/>
    <property type="match status" value="1"/>
</dbReference>
<dbReference type="InterPro" id="IPR023296">
    <property type="entry name" value="Glyco_hydro_beta-prop_sf"/>
</dbReference>
<evidence type="ECO:0000313" key="7">
    <source>
        <dbReference type="Proteomes" id="UP001214553"/>
    </source>
</evidence>
<dbReference type="Pfam" id="PF04616">
    <property type="entry name" value="Glyco_hydro_43"/>
    <property type="match status" value="1"/>
</dbReference>
<reference evidence="6 7" key="1">
    <citation type="submission" date="2023-03" db="EMBL/GenBank/DDBJ databases">
        <title>Genome sequence of Microbacterium sp. KACC 23027.</title>
        <authorList>
            <person name="Kim S."/>
            <person name="Heo J."/>
            <person name="Kwon S.-W."/>
        </authorList>
    </citation>
    <scope>NUCLEOTIDE SEQUENCE [LARGE SCALE GENOMIC DNA]</scope>
    <source>
        <strain evidence="6 7">KACC 23027</strain>
    </source>
</reference>
<keyword evidence="7" id="KW-1185">Reference proteome</keyword>